<feature type="domain" description="Solute-binding protein family 5" evidence="1">
    <location>
        <begin position="102"/>
        <end position="455"/>
    </location>
</feature>
<dbReference type="EMBL" id="CAEZYR010000049">
    <property type="protein sequence ID" value="CAB4745784.1"/>
    <property type="molecule type" value="Genomic_DNA"/>
</dbReference>
<dbReference type="GO" id="GO:1904680">
    <property type="term" value="F:peptide transmembrane transporter activity"/>
    <property type="evidence" value="ECO:0007669"/>
    <property type="project" value="TreeGrafter"/>
</dbReference>
<dbReference type="PIRSF" id="PIRSF002741">
    <property type="entry name" value="MppA"/>
    <property type="match status" value="1"/>
</dbReference>
<dbReference type="PROSITE" id="PS51257">
    <property type="entry name" value="PROKAR_LIPOPROTEIN"/>
    <property type="match status" value="1"/>
</dbReference>
<organism evidence="2">
    <name type="scientific">freshwater metagenome</name>
    <dbReference type="NCBI Taxonomy" id="449393"/>
    <lineage>
        <taxon>unclassified sequences</taxon>
        <taxon>metagenomes</taxon>
        <taxon>ecological metagenomes</taxon>
    </lineage>
</organism>
<dbReference type="InterPro" id="IPR000914">
    <property type="entry name" value="SBP_5_dom"/>
</dbReference>
<name>A0A6J6TG72_9ZZZZ</name>
<evidence type="ECO:0000313" key="5">
    <source>
        <dbReference type="EMBL" id="CAB4997077.1"/>
    </source>
</evidence>
<dbReference type="EMBL" id="CAFBMH010000015">
    <property type="protein sequence ID" value="CAB4897446.1"/>
    <property type="molecule type" value="Genomic_DNA"/>
</dbReference>
<dbReference type="EMBL" id="CAFABA010000047">
    <property type="protein sequence ID" value="CAB4829713.1"/>
    <property type="molecule type" value="Genomic_DNA"/>
</dbReference>
<gene>
    <name evidence="2" type="ORF">UFOPK2754_01498</name>
    <name evidence="3" type="ORF">UFOPK3139_01331</name>
    <name evidence="4" type="ORF">UFOPK3543_00663</name>
    <name evidence="5" type="ORF">UFOPK3967_01402</name>
</gene>
<dbReference type="Gene3D" id="3.40.190.10">
    <property type="entry name" value="Periplasmic binding protein-like II"/>
    <property type="match status" value="1"/>
</dbReference>
<reference evidence="2" key="1">
    <citation type="submission" date="2020-05" db="EMBL/GenBank/DDBJ databases">
        <authorList>
            <person name="Chiriac C."/>
            <person name="Salcher M."/>
            <person name="Ghai R."/>
            <person name="Kavagutti S V."/>
        </authorList>
    </citation>
    <scope>NUCLEOTIDE SEQUENCE</scope>
</reference>
<dbReference type="GO" id="GO:0015833">
    <property type="term" value="P:peptide transport"/>
    <property type="evidence" value="ECO:0007669"/>
    <property type="project" value="TreeGrafter"/>
</dbReference>
<proteinExistence type="predicted"/>
<evidence type="ECO:0000313" key="3">
    <source>
        <dbReference type="EMBL" id="CAB4829713.1"/>
    </source>
</evidence>
<evidence type="ECO:0000313" key="2">
    <source>
        <dbReference type="EMBL" id="CAB4745784.1"/>
    </source>
</evidence>
<dbReference type="SUPFAM" id="SSF53850">
    <property type="entry name" value="Periplasmic binding protein-like II"/>
    <property type="match status" value="1"/>
</dbReference>
<dbReference type="GO" id="GO:0043190">
    <property type="term" value="C:ATP-binding cassette (ABC) transporter complex"/>
    <property type="evidence" value="ECO:0007669"/>
    <property type="project" value="InterPro"/>
</dbReference>
<evidence type="ECO:0000259" key="1">
    <source>
        <dbReference type="Pfam" id="PF00496"/>
    </source>
</evidence>
<dbReference type="AlphaFoldDB" id="A0A6J6TG72"/>
<dbReference type="Gene3D" id="3.90.76.10">
    <property type="entry name" value="Dipeptide-binding Protein, Domain 1"/>
    <property type="match status" value="1"/>
</dbReference>
<accession>A0A6J6TG72</accession>
<dbReference type="Pfam" id="PF00496">
    <property type="entry name" value="SBP_bac_5"/>
    <property type="match status" value="1"/>
</dbReference>
<dbReference type="Gene3D" id="3.10.105.10">
    <property type="entry name" value="Dipeptide-binding Protein, Domain 3"/>
    <property type="match status" value="1"/>
</dbReference>
<dbReference type="GO" id="GO:0042597">
    <property type="term" value="C:periplasmic space"/>
    <property type="evidence" value="ECO:0007669"/>
    <property type="project" value="UniProtKB-ARBA"/>
</dbReference>
<dbReference type="EMBL" id="CAFBOS010000077">
    <property type="protein sequence ID" value="CAB4997077.1"/>
    <property type="molecule type" value="Genomic_DNA"/>
</dbReference>
<dbReference type="PANTHER" id="PTHR30290">
    <property type="entry name" value="PERIPLASMIC BINDING COMPONENT OF ABC TRANSPORTER"/>
    <property type="match status" value="1"/>
</dbReference>
<dbReference type="InterPro" id="IPR030678">
    <property type="entry name" value="Peptide/Ni-bd"/>
</dbReference>
<dbReference type="CDD" id="cd00995">
    <property type="entry name" value="PBP2_NikA_DppA_OppA_like"/>
    <property type="match status" value="1"/>
</dbReference>
<sequence length="537" mass="57263">MRLVAAMLALGLIAAACGDDGGGTGNATNTGGSSSGSAKSVTTTVVTDTPVKGGTVTIALFSEVKNLDPLKATGSGGSDGNRLFPIYGALVTYDPVKAVSSPLMAESFKATDAGFTKWTLKLKPNQKFSDGTAYDAAAIKANWERAAAADSPCACKSIAQAIASMTLPDPLTVDLTLKSGNATFDNLIARNALNYIASPKAITDKVDLVNKPVGAGPFRMDEWIPDGKMTLSRNPDWTASPGPYVDKLVYVIQSNEDQRVTGMTTGQFDGFYTATPSSVTTAQKDNKDATYASVAVNLGQTFVFNTTKAPFDDIRVRKAVIMAIPRDVLAKDILLNSIPADYFALKGSKDFSEASALPKYDAAGAQKLIDEYVKEKGPITFTMVVFQQTLDQARAKFIQTALDQLKGIKAELAVGASGDNVAKITSGKGDFQWTSWGFPTTDPNVGLYNATHSGQPGLNPSNYNNATVDKALEEARLLGDPAARAEKYKIVYEQLAKDLPFFPYTITTNGYVYKSNVKGGVVYEDGIPRVDLLWFKK</sequence>
<protein>
    <submittedName>
        <fullName evidence="2">Unannotated protein</fullName>
    </submittedName>
</protein>
<evidence type="ECO:0000313" key="4">
    <source>
        <dbReference type="EMBL" id="CAB4897446.1"/>
    </source>
</evidence>
<dbReference type="InterPro" id="IPR039424">
    <property type="entry name" value="SBP_5"/>
</dbReference>